<dbReference type="InterPro" id="IPR035965">
    <property type="entry name" value="PAS-like_dom_sf"/>
</dbReference>
<evidence type="ECO:0000259" key="7">
    <source>
        <dbReference type="PROSITE" id="PS50112"/>
    </source>
</evidence>
<dbReference type="FunFam" id="3.40.50.300:FF:000006">
    <property type="entry name" value="DNA-binding transcriptional regulator NtrC"/>
    <property type="match status" value="1"/>
</dbReference>
<dbReference type="Proteomes" id="UP000234748">
    <property type="component" value="Unassembled WGS sequence"/>
</dbReference>
<keyword evidence="1" id="KW-0547">Nucleotide-binding</keyword>
<dbReference type="InterPro" id="IPR027417">
    <property type="entry name" value="P-loop_NTPase"/>
</dbReference>
<dbReference type="NCBIfam" id="TIGR00229">
    <property type="entry name" value="sensory_box"/>
    <property type="match status" value="1"/>
</dbReference>
<feature type="domain" description="PAS" evidence="7">
    <location>
        <begin position="139"/>
        <end position="184"/>
    </location>
</feature>
<organism evidence="8 9">
    <name type="scientific">Peribacillus deserti</name>
    <dbReference type="NCBI Taxonomy" id="673318"/>
    <lineage>
        <taxon>Bacteria</taxon>
        <taxon>Bacillati</taxon>
        <taxon>Bacillota</taxon>
        <taxon>Bacilli</taxon>
        <taxon>Bacillales</taxon>
        <taxon>Bacillaceae</taxon>
        <taxon>Peribacillus</taxon>
    </lineage>
</organism>
<accession>A0A2N5M4U8</accession>
<dbReference type="GO" id="GO:0043565">
    <property type="term" value="F:sequence-specific DNA binding"/>
    <property type="evidence" value="ECO:0007669"/>
    <property type="project" value="InterPro"/>
</dbReference>
<keyword evidence="2" id="KW-0067">ATP-binding</keyword>
<dbReference type="PRINTS" id="PR01590">
    <property type="entry name" value="HTHFIS"/>
</dbReference>
<dbReference type="InterPro" id="IPR000014">
    <property type="entry name" value="PAS"/>
</dbReference>
<dbReference type="CDD" id="cd00009">
    <property type="entry name" value="AAA"/>
    <property type="match status" value="1"/>
</dbReference>
<dbReference type="Pfam" id="PF25601">
    <property type="entry name" value="AAA_lid_14"/>
    <property type="match status" value="1"/>
</dbReference>
<evidence type="ECO:0000313" key="9">
    <source>
        <dbReference type="Proteomes" id="UP000234748"/>
    </source>
</evidence>
<dbReference type="GO" id="GO:0005524">
    <property type="term" value="F:ATP binding"/>
    <property type="evidence" value="ECO:0007669"/>
    <property type="project" value="UniProtKB-KW"/>
</dbReference>
<dbReference type="AlphaFoldDB" id="A0A2N5M4U8"/>
<dbReference type="PROSITE" id="PS50045">
    <property type="entry name" value="SIGMA54_INTERACT_4"/>
    <property type="match status" value="1"/>
</dbReference>
<keyword evidence="9" id="KW-1185">Reference proteome</keyword>
<dbReference type="Gene3D" id="1.10.10.60">
    <property type="entry name" value="Homeodomain-like"/>
    <property type="match status" value="1"/>
</dbReference>
<dbReference type="PROSITE" id="PS00675">
    <property type="entry name" value="SIGMA54_INTERACT_1"/>
    <property type="match status" value="1"/>
</dbReference>
<dbReference type="InterPro" id="IPR002197">
    <property type="entry name" value="HTH_Fis"/>
</dbReference>
<dbReference type="SUPFAM" id="SSF46689">
    <property type="entry name" value="Homeodomain-like"/>
    <property type="match status" value="1"/>
</dbReference>
<dbReference type="InterPro" id="IPR002078">
    <property type="entry name" value="Sigma_54_int"/>
</dbReference>
<dbReference type="InterPro" id="IPR025943">
    <property type="entry name" value="Sigma_54_int_dom_ATP-bd_2"/>
</dbReference>
<dbReference type="SUPFAM" id="SSF55785">
    <property type="entry name" value="PYP-like sensor domain (PAS domain)"/>
    <property type="match status" value="2"/>
</dbReference>
<dbReference type="PANTHER" id="PTHR32071:SF74">
    <property type="entry name" value="TRANSCRIPTIONAL ACTIVATOR ROCR"/>
    <property type="match status" value="1"/>
</dbReference>
<evidence type="ECO:0000259" key="6">
    <source>
        <dbReference type="PROSITE" id="PS50045"/>
    </source>
</evidence>
<evidence type="ECO:0000256" key="1">
    <source>
        <dbReference type="ARBA" id="ARBA00022741"/>
    </source>
</evidence>
<dbReference type="InterPro" id="IPR058031">
    <property type="entry name" value="AAA_lid_NorR"/>
</dbReference>
<dbReference type="Pfam" id="PF13426">
    <property type="entry name" value="PAS_9"/>
    <property type="match status" value="1"/>
</dbReference>
<dbReference type="PANTHER" id="PTHR32071">
    <property type="entry name" value="TRANSCRIPTIONAL REGULATORY PROTEIN"/>
    <property type="match status" value="1"/>
</dbReference>
<dbReference type="PROSITE" id="PS50112">
    <property type="entry name" value="PAS"/>
    <property type="match status" value="1"/>
</dbReference>
<keyword evidence="5" id="KW-0804">Transcription</keyword>
<feature type="domain" description="Sigma-54 factor interaction" evidence="6">
    <location>
        <begin position="289"/>
        <end position="517"/>
    </location>
</feature>
<dbReference type="SUPFAM" id="SSF52540">
    <property type="entry name" value="P-loop containing nucleoside triphosphate hydrolases"/>
    <property type="match status" value="1"/>
</dbReference>
<dbReference type="SMART" id="SM00382">
    <property type="entry name" value="AAA"/>
    <property type="match status" value="1"/>
</dbReference>
<dbReference type="Gene3D" id="3.30.450.20">
    <property type="entry name" value="PAS domain"/>
    <property type="match status" value="2"/>
</dbReference>
<dbReference type="Pfam" id="PF02954">
    <property type="entry name" value="HTH_8"/>
    <property type="match status" value="1"/>
</dbReference>
<dbReference type="EMBL" id="PGUY01000041">
    <property type="protein sequence ID" value="PLT29388.1"/>
    <property type="molecule type" value="Genomic_DNA"/>
</dbReference>
<sequence length="605" mass="68702">MINFFRKIFFLKLKAGDLLNEFTPPILEDIWNATFDCMILVNEEGSILSLNRPATRLFSGNPSTLAGASIYELIPSEEFRKSLQKKTKTGISISLGTKQLVGNMIFLERENTARGYLLIFKDISQVQNLHHQIHEMNKTKQLFDLMLDQLEEGICVIDEHGTILYYNRKAGEVDTLEPEGVRGRRVQDMWNVDEHTSTLLTSLRTGRTLNHRETQFSASGKTVTSLFRTVPLLLGDHQYGAMEVSKDITEQKQLAESIMQLQKQNKGNSEAHSFVSLHKNNTRFQFENIIFSSREMALTVEQARRSARSRSNILIVGETGTGKELFAQSIHNESPRKNNSFIAQNCAALPESLLESLLFGTAAGSFTGAVDRPGLFEQSHGGTLLLDEINSMSTSLQAKLLRVLQERKVQRLGSSKVVDIDVRVIATMNEDPHEAIAAGRLREDLFYRIGVVNLVVPPLRNRKEDIRILADYFITKHAQLLEVTVNGLEPDIFRFFMNYHWPGNVRQLEHVIEGCLNLVYDEDTIGYDQLPPNLKNKIQQQEQPSLKEQSIQFAGSLPEQIEKLERIMIEQAMKNTDNNITKAGEQLGISRQTLNYKLKKYLIFC</sequence>
<dbReference type="InterPro" id="IPR009057">
    <property type="entry name" value="Homeodomain-like_sf"/>
</dbReference>
<proteinExistence type="predicted"/>
<comment type="caution">
    <text evidence="8">The sequence shown here is derived from an EMBL/GenBank/DDBJ whole genome shotgun (WGS) entry which is preliminary data.</text>
</comment>
<keyword evidence="4" id="KW-0238">DNA-binding</keyword>
<dbReference type="Pfam" id="PF00158">
    <property type="entry name" value="Sigma54_activat"/>
    <property type="match status" value="1"/>
</dbReference>
<dbReference type="InterPro" id="IPR025662">
    <property type="entry name" value="Sigma_54_int_dom_ATP-bd_1"/>
</dbReference>
<dbReference type="Gene3D" id="1.10.8.60">
    <property type="match status" value="1"/>
</dbReference>
<protein>
    <submittedName>
        <fullName evidence="8">Diguanylate cyclase</fullName>
    </submittedName>
</protein>
<name>A0A2N5M4U8_9BACI</name>
<evidence type="ECO:0000256" key="2">
    <source>
        <dbReference type="ARBA" id="ARBA00022840"/>
    </source>
</evidence>
<dbReference type="Gene3D" id="3.40.50.300">
    <property type="entry name" value="P-loop containing nucleotide triphosphate hydrolases"/>
    <property type="match status" value="1"/>
</dbReference>
<dbReference type="InterPro" id="IPR013656">
    <property type="entry name" value="PAS_4"/>
</dbReference>
<dbReference type="PROSITE" id="PS00676">
    <property type="entry name" value="SIGMA54_INTERACT_2"/>
    <property type="match status" value="1"/>
</dbReference>
<dbReference type="OrthoDB" id="9771372at2"/>
<dbReference type="Pfam" id="PF08448">
    <property type="entry name" value="PAS_4"/>
    <property type="match status" value="1"/>
</dbReference>
<dbReference type="CDD" id="cd00130">
    <property type="entry name" value="PAS"/>
    <property type="match status" value="1"/>
</dbReference>
<dbReference type="InterPro" id="IPR003593">
    <property type="entry name" value="AAA+_ATPase"/>
</dbReference>
<dbReference type="SMART" id="SM00091">
    <property type="entry name" value="PAS"/>
    <property type="match status" value="2"/>
</dbReference>
<dbReference type="PROSITE" id="PS00688">
    <property type="entry name" value="SIGMA54_INTERACT_3"/>
    <property type="match status" value="1"/>
</dbReference>
<dbReference type="InterPro" id="IPR025944">
    <property type="entry name" value="Sigma_54_int_dom_CS"/>
</dbReference>
<evidence type="ECO:0000256" key="5">
    <source>
        <dbReference type="ARBA" id="ARBA00023163"/>
    </source>
</evidence>
<keyword evidence="3" id="KW-0805">Transcription regulation</keyword>
<evidence type="ECO:0000313" key="8">
    <source>
        <dbReference type="EMBL" id="PLT29388.1"/>
    </source>
</evidence>
<evidence type="ECO:0000256" key="4">
    <source>
        <dbReference type="ARBA" id="ARBA00023125"/>
    </source>
</evidence>
<reference evidence="8 9" key="1">
    <citation type="submission" date="2017-11" db="EMBL/GenBank/DDBJ databases">
        <title>Comparitive Functional Genomics of Dry Heat Resistant strains isolated from the Viking Spacecraft.</title>
        <authorList>
            <person name="Seuylemezian A."/>
            <person name="Cooper K."/>
            <person name="Vaishampayan P."/>
        </authorList>
    </citation>
    <scope>NUCLEOTIDE SEQUENCE [LARGE SCALE GENOMIC DNA]</scope>
    <source>
        <strain evidence="8 9">V1-29</strain>
    </source>
</reference>
<evidence type="ECO:0000256" key="3">
    <source>
        <dbReference type="ARBA" id="ARBA00023015"/>
    </source>
</evidence>
<gene>
    <name evidence="8" type="ORF">CUU66_13260</name>
</gene>
<dbReference type="GO" id="GO:0006355">
    <property type="term" value="P:regulation of DNA-templated transcription"/>
    <property type="evidence" value="ECO:0007669"/>
    <property type="project" value="InterPro"/>
</dbReference>